<name>A0A3N4IHL2_ASCIM</name>
<dbReference type="EMBL" id="ML119660">
    <property type="protein sequence ID" value="RPA84178.1"/>
    <property type="molecule type" value="Genomic_DNA"/>
</dbReference>
<gene>
    <name evidence="2" type="ORF">BJ508DRAFT_304004</name>
</gene>
<keyword evidence="3" id="KW-1185">Reference proteome</keyword>
<feature type="compositionally biased region" description="Basic and acidic residues" evidence="1">
    <location>
        <begin position="136"/>
        <end position="146"/>
    </location>
</feature>
<sequence length="146" mass="16584">MPPCDDLKFLMSILRHANISTKLTSEVLEKVAEECGFSHPGSVRNKFSKIKSQLEKEKNSTSPSTPQKGKRKITDTDSPTTPTAKPRGRPPKRVAVEDNSRRYGRGLYEDDVEPEAEKVKEEEEVEGEYEAGYGYEVKKEEEFPDY</sequence>
<reference evidence="2 3" key="1">
    <citation type="journal article" date="2018" name="Nat. Ecol. Evol.">
        <title>Pezizomycetes genomes reveal the molecular basis of ectomycorrhizal truffle lifestyle.</title>
        <authorList>
            <person name="Murat C."/>
            <person name="Payen T."/>
            <person name="Noel B."/>
            <person name="Kuo A."/>
            <person name="Morin E."/>
            <person name="Chen J."/>
            <person name="Kohler A."/>
            <person name="Krizsan K."/>
            <person name="Balestrini R."/>
            <person name="Da Silva C."/>
            <person name="Montanini B."/>
            <person name="Hainaut M."/>
            <person name="Levati E."/>
            <person name="Barry K.W."/>
            <person name="Belfiori B."/>
            <person name="Cichocki N."/>
            <person name="Clum A."/>
            <person name="Dockter R.B."/>
            <person name="Fauchery L."/>
            <person name="Guy J."/>
            <person name="Iotti M."/>
            <person name="Le Tacon F."/>
            <person name="Lindquist E.A."/>
            <person name="Lipzen A."/>
            <person name="Malagnac F."/>
            <person name="Mello A."/>
            <person name="Molinier V."/>
            <person name="Miyauchi S."/>
            <person name="Poulain J."/>
            <person name="Riccioni C."/>
            <person name="Rubini A."/>
            <person name="Sitrit Y."/>
            <person name="Splivallo R."/>
            <person name="Traeger S."/>
            <person name="Wang M."/>
            <person name="Zifcakova L."/>
            <person name="Wipf D."/>
            <person name="Zambonelli A."/>
            <person name="Paolocci F."/>
            <person name="Nowrousian M."/>
            <person name="Ottonello S."/>
            <person name="Baldrian P."/>
            <person name="Spatafora J.W."/>
            <person name="Henrissat B."/>
            <person name="Nagy L.G."/>
            <person name="Aury J.M."/>
            <person name="Wincker P."/>
            <person name="Grigoriev I.V."/>
            <person name="Bonfante P."/>
            <person name="Martin F.M."/>
        </authorList>
    </citation>
    <scope>NUCLEOTIDE SEQUENCE [LARGE SCALE GENOMIC DNA]</scope>
    <source>
        <strain evidence="2 3">RN42</strain>
    </source>
</reference>
<accession>A0A3N4IHL2</accession>
<evidence type="ECO:0000256" key="1">
    <source>
        <dbReference type="SAM" id="MobiDB-lite"/>
    </source>
</evidence>
<evidence type="ECO:0000313" key="3">
    <source>
        <dbReference type="Proteomes" id="UP000275078"/>
    </source>
</evidence>
<proteinExistence type="predicted"/>
<evidence type="ECO:0000313" key="2">
    <source>
        <dbReference type="EMBL" id="RPA84178.1"/>
    </source>
</evidence>
<dbReference type="Proteomes" id="UP000275078">
    <property type="component" value="Unassembled WGS sequence"/>
</dbReference>
<feature type="region of interest" description="Disordered" evidence="1">
    <location>
        <begin position="34"/>
        <end position="146"/>
    </location>
</feature>
<dbReference type="AlphaFoldDB" id="A0A3N4IHL2"/>
<protein>
    <submittedName>
        <fullName evidence="2">Uncharacterized protein</fullName>
    </submittedName>
</protein>
<organism evidence="2 3">
    <name type="scientific">Ascobolus immersus RN42</name>
    <dbReference type="NCBI Taxonomy" id="1160509"/>
    <lineage>
        <taxon>Eukaryota</taxon>
        <taxon>Fungi</taxon>
        <taxon>Dikarya</taxon>
        <taxon>Ascomycota</taxon>
        <taxon>Pezizomycotina</taxon>
        <taxon>Pezizomycetes</taxon>
        <taxon>Pezizales</taxon>
        <taxon>Ascobolaceae</taxon>
        <taxon>Ascobolus</taxon>
    </lineage>
</organism>